<reference evidence="2" key="1">
    <citation type="submission" date="2009-10" db="EMBL/GenBank/DDBJ databases">
        <title>Diversity of trophic interactions inside an arsenic-rich microbial ecosystem.</title>
        <authorList>
            <person name="Bertin P.N."/>
            <person name="Heinrich-Salmeron A."/>
            <person name="Pelletier E."/>
            <person name="Goulhen-Chollet F."/>
            <person name="Arsene-Ploetze F."/>
            <person name="Gallien S."/>
            <person name="Calteau A."/>
            <person name="Vallenet D."/>
            <person name="Casiot C."/>
            <person name="Chane-Woon-Ming B."/>
            <person name="Giloteaux L."/>
            <person name="Barakat M."/>
            <person name="Bonnefoy V."/>
            <person name="Bruneel O."/>
            <person name="Chandler M."/>
            <person name="Cleiss J."/>
            <person name="Duran R."/>
            <person name="Elbaz-Poulichet F."/>
            <person name="Fonknechten N."/>
            <person name="Lauga B."/>
            <person name="Mornico D."/>
            <person name="Ortet P."/>
            <person name="Schaeffer C."/>
            <person name="Siguier P."/>
            <person name="Alexander Thil Smith A."/>
            <person name="Van Dorsselaer A."/>
            <person name="Weissenbach J."/>
            <person name="Medigue C."/>
            <person name="Le Paslier D."/>
        </authorList>
    </citation>
    <scope>NUCLEOTIDE SEQUENCE</scope>
</reference>
<dbReference type="AlphaFoldDB" id="E6PVD9"/>
<protein>
    <submittedName>
        <fullName evidence="2">Uncharacterized protein</fullName>
    </submittedName>
</protein>
<comment type="caution">
    <text evidence="2">The sequence shown here is derived from an EMBL/GenBank/DDBJ whole genome shotgun (WGS) entry which is preliminary data.</text>
</comment>
<organism evidence="2">
    <name type="scientific">mine drainage metagenome</name>
    <dbReference type="NCBI Taxonomy" id="410659"/>
    <lineage>
        <taxon>unclassified sequences</taxon>
        <taxon>metagenomes</taxon>
        <taxon>ecological metagenomes</taxon>
    </lineage>
</organism>
<feature type="region of interest" description="Disordered" evidence="1">
    <location>
        <begin position="1"/>
        <end position="22"/>
    </location>
</feature>
<sequence length="99" mass="10896">MRVDLAPKPKHTHERAASQASRIRAYAPHRARDGESQFRARGLSGLVVVGVSAGDKAAHAGMFPTAANLLLDCLTRMRPQEAAVRDNTLTCWQRRTHPI</sequence>
<dbReference type="EMBL" id="CABM01000064">
    <property type="protein sequence ID" value="CBH98896.1"/>
    <property type="molecule type" value="Genomic_DNA"/>
</dbReference>
<gene>
    <name evidence="2" type="ORF">CARN2_0069</name>
</gene>
<proteinExistence type="predicted"/>
<name>E6PVD9_9ZZZZ</name>
<evidence type="ECO:0000256" key="1">
    <source>
        <dbReference type="SAM" id="MobiDB-lite"/>
    </source>
</evidence>
<accession>E6PVD9</accession>
<evidence type="ECO:0000313" key="2">
    <source>
        <dbReference type="EMBL" id="CBH98896.1"/>
    </source>
</evidence>